<evidence type="ECO:0000256" key="2">
    <source>
        <dbReference type="SAM" id="Phobius"/>
    </source>
</evidence>
<feature type="transmembrane region" description="Helical" evidence="2">
    <location>
        <begin position="225"/>
        <end position="245"/>
    </location>
</feature>
<keyword evidence="2" id="KW-1133">Transmembrane helix</keyword>
<keyword evidence="2" id="KW-0472">Membrane</keyword>
<feature type="transmembrane region" description="Helical" evidence="2">
    <location>
        <begin position="94"/>
        <end position="120"/>
    </location>
</feature>
<evidence type="ECO:0000256" key="1">
    <source>
        <dbReference type="SAM" id="MobiDB-lite"/>
    </source>
</evidence>
<keyword evidence="4" id="KW-1185">Reference proteome</keyword>
<dbReference type="InterPro" id="IPR011723">
    <property type="entry name" value="Znf/thioredoxin_put"/>
</dbReference>
<dbReference type="RefSeq" id="WP_145235169.1">
    <property type="nucleotide sequence ID" value="NZ_CP036273.1"/>
</dbReference>
<protein>
    <recommendedName>
        <fullName evidence="5">Zinc finger/thioredoxin putative domain-containing protein</fullName>
    </recommendedName>
</protein>
<sequence>MNNTCPTCGAVYNVAAKDIGRRIRCKKCQTGLTVTDAGLALDEPPPPTASGPRPPPPPRPVEEMDDLDDRPRRPPARGGMAFDPLKVFNDFGGVASLLFGFGAFLVIVFLFQPIIGNAAVSRAEGTRERMDLEWSAQERKLRKDGKSQPDIDAAREKFDKDHDRLRVEEAAAYERVSTKRARWFEMYGMMFGFLFLMAGSLGYMMPGQTTVRRILGTVVLGAQMLIIFLVFGVGGGCGGGGVPGVKG</sequence>
<dbReference type="Gene3D" id="2.20.28.160">
    <property type="match status" value="1"/>
</dbReference>
<dbReference type="OrthoDB" id="292474at2"/>
<feature type="region of interest" description="Disordered" evidence="1">
    <location>
        <begin position="37"/>
        <end position="79"/>
    </location>
</feature>
<dbReference type="KEGG" id="uli:ETAA1_11930"/>
<gene>
    <name evidence="3" type="ORF">ETAA1_11930</name>
</gene>
<dbReference type="NCBIfam" id="TIGR02098">
    <property type="entry name" value="MJ0042_CXXC"/>
    <property type="match status" value="1"/>
</dbReference>
<dbReference type="Proteomes" id="UP000319576">
    <property type="component" value="Chromosome"/>
</dbReference>
<organism evidence="3 4">
    <name type="scientific">Urbifossiella limnaea</name>
    <dbReference type="NCBI Taxonomy" id="2528023"/>
    <lineage>
        <taxon>Bacteria</taxon>
        <taxon>Pseudomonadati</taxon>
        <taxon>Planctomycetota</taxon>
        <taxon>Planctomycetia</taxon>
        <taxon>Gemmatales</taxon>
        <taxon>Gemmataceae</taxon>
        <taxon>Urbifossiella</taxon>
    </lineage>
</organism>
<reference evidence="3 4" key="1">
    <citation type="submission" date="2019-02" db="EMBL/GenBank/DDBJ databases">
        <title>Deep-cultivation of Planctomycetes and their phenomic and genomic characterization uncovers novel biology.</title>
        <authorList>
            <person name="Wiegand S."/>
            <person name="Jogler M."/>
            <person name="Boedeker C."/>
            <person name="Pinto D."/>
            <person name="Vollmers J."/>
            <person name="Rivas-Marin E."/>
            <person name="Kohn T."/>
            <person name="Peeters S.H."/>
            <person name="Heuer A."/>
            <person name="Rast P."/>
            <person name="Oberbeckmann S."/>
            <person name="Bunk B."/>
            <person name="Jeske O."/>
            <person name="Meyerdierks A."/>
            <person name="Storesund J.E."/>
            <person name="Kallscheuer N."/>
            <person name="Luecker S."/>
            <person name="Lage O.M."/>
            <person name="Pohl T."/>
            <person name="Merkel B.J."/>
            <person name="Hornburger P."/>
            <person name="Mueller R.-W."/>
            <person name="Bruemmer F."/>
            <person name="Labrenz M."/>
            <person name="Spormann A.M."/>
            <person name="Op den Camp H."/>
            <person name="Overmann J."/>
            <person name="Amann R."/>
            <person name="Jetten M.S.M."/>
            <person name="Mascher T."/>
            <person name="Medema M.H."/>
            <person name="Devos D.P."/>
            <person name="Kaster A.-K."/>
            <person name="Ovreas L."/>
            <person name="Rohde M."/>
            <person name="Galperin M.Y."/>
            <person name="Jogler C."/>
        </authorList>
    </citation>
    <scope>NUCLEOTIDE SEQUENCE [LARGE SCALE GENOMIC DNA]</scope>
    <source>
        <strain evidence="3 4">ETA_A1</strain>
    </source>
</reference>
<dbReference type="EMBL" id="CP036273">
    <property type="protein sequence ID" value="QDU19287.1"/>
    <property type="molecule type" value="Genomic_DNA"/>
</dbReference>
<evidence type="ECO:0008006" key="5">
    <source>
        <dbReference type="Google" id="ProtNLM"/>
    </source>
</evidence>
<feature type="compositionally biased region" description="Pro residues" evidence="1">
    <location>
        <begin position="43"/>
        <end position="59"/>
    </location>
</feature>
<evidence type="ECO:0000313" key="3">
    <source>
        <dbReference type="EMBL" id="QDU19287.1"/>
    </source>
</evidence>
<keyword evidence="2" id="KW-0812">Transmembrane</keyword>
<evidence type="ECO:0000313" key="4">
    <source>
        <dbReference type="Proteomes" id="UP000319576"/>
    </source>
</evidence>
<accession>A0A517XP54</accession>
<dbReference type="AlphaFoldDB" id="A0A517XP54"/>
<name>A0A517XP54_9BACT</name>
<feature type="transmembrane region" description="Helical" evidence="2">
    <location>
        <begin position="184"/>
        <end position="205"/>
    </location>
</feature>
<proteinExistence type="predicted"/>